<dbReference type="PANTHER" id="PTHR35093:SF8">
    <property type="entry name" value="OUTER MEMBRANE PROTEIN NMB0088-RELATED"/>
    <property type="match status" value="1"/>
</dbReference>
<reference evidence="9 15" key="2">
    <citation type="journal article" date="2019" name="Nat. Med.">
        <title>A library of human gut bacterial isolates paired with longitudinal multiomics data enables mechanistic microbiome research.</title>
        <authorList>
            <person name="Poyet M."/>
            <person name="Groussin M."/>
            <person name="Gibbons S.M."/>
            <person name="Avila-Pacheco J."/>
            <person name="Jiang X."/>
            <person name="Kearney S.M."/>
            <person name="Perrotta A.R."/>
            <person name="Berdy B."/>
            <person name="Zhao S."/>
            <person name="Lieberman T.D."/>
            <person name="Swanson P.K."/>
            <person name="Smith M."/>
            <person name="Roesemann S."/>
            <person name="Alexander J.E."/>
            <person name="Rich S.A."/>
            <person name="Livny J."/>
            <person name="Vlamakis H."/>
            <person name="Clish C."/>
            <person name="Bullock K."/>
            <person name="Deik A."/>
            <person name="Scott J."/>
            <person name="Pierce K.A."/>
            <person name="Xavier R.J."/>
            <person name="Alm E.J."/>
        </authorList>
    </citation>
    <scope>NUCLEOTIDE SEQUENCE [LARGE SCALE GENOMIC DNA]</scope>
    <source>
        <strain evidence="9 15">BIOML-A31</strain>
    </source>
</reference>
<dbReference type="Gene3D" id="2.40.160.60">
    <property type="entry name" value="Outer membrane protein transport protein (OMPP1/FadL/TodX)"/>
    <property type="match status" value="1"/>
</dbReference>
<dbReference type="AlphaFoldDB" id="A0A413JCD8"/>
<organism evidence="12 14">
    <name type="scientific">Bacteroides caccae</name>
    <dbReference type="NCBI Taxonomy" id="47678"/>
    <lineage>
        <taxon>Bacteria</taxon>
        <taxon>Pseudomonadati</taxon>
        <taxon>Bacteroidota</taxon>
        <taxon>Bacteroidia</taxon>
        <taxon>Bacteroidales</taxon>
        <taxon>Bacteroidaceae</taxon>
        <taxon>Bacteroides</taxon>
    </lineage>
</organism>
<evidence type="ECO:0000313" key="15">
    <source>
        <dbReference type="Proteomes" id="UP000475905"/>
    </source>
</evidence>
<dbReference type="RefSeq" id="WP_005677842.1">
    <property type="nucleotide sequence ID" value="NZ_CAXSJX010000007.1"/>
</dbReference>
<evidence type="ECO:0000313" key="10">
    <source>
        <dbReference type="EMBL" id="MDO6356310.1"/>
    </source>
</evidence>
<dbReference type="EMBL" id="JAUONL010000001">
    <property type="protein sequence ID" value="MDO6356310.1"/>
    <property type="molecule type" value="Genomic_DNA"/>
</dbReference>
<evidence type="ECO:0000256" key="2">
    <source>
        <dbReference type="ARBA" id="ARBA00008163"/>
    </source>
</evidence>
<dbReference type="Proteomes" id="UP001170023">
    <property type="component" value="Unassembled WGS sequence"/>
</dbReference>
<dbReference type="SUPFAM" id="SSF56935">
    <property type="entry name" value="Porins"/>
    <property type="match status" value="1"/>
</dbReference>
<evidence type="ECO:0000313" key="14">
    <source>
        <dbReference type="Proteomes" id="UP000284431"/>
    </source>
</evidence>
<proteinExistence type="inferred from homology"/>
<keyword evidence="4" id="KW-0812">Transmembrane</keyword>
<feature type="signal peptide" evidence="8">
    <location>
        <begin position="1"/>
        <end position="20"/>
    </location>
</feature>
<evidence type="ECO:0000313" key="13">
    <source>
        <dbReference type="Proteomes" id="UP000284205"/>
    </source>
</evidence>
<dbReference type="InterPro" id="IPR005017">
    <property type="entry name" value="OMPP1/FadL/TodX"/>
</dbReference>
<evidence type="ECO:0000313" key="9">
    <source>
        <dbReference type="EMBL" id="KAA5464692.1"/>
    </source>
</evidence>
<accession>A0A413JCD8</accession>
<reference evidence="10" key="3">
    <citation type="submission" date="2023-07" db="EMBL/GenBank/DDBJ databases">
        <title>Whole Genome Sequencing of Colonoscopy isolates.</title>
        <authorList>
            <person name="Surve S.V."/>
            <person name="Valls R.A."/>
            <person name="Barrak K.E."/>
            <person name="Gardner T.B."/>
            <person name="O'Toole G.A."/>
        </authorList>
    </citation>
    <scope>NUCLEOTIDE SEQUENCE</scope>
    <source>
        <strain evidence="10">GP0119</strain>
    </source>
</reference>
<evidence type="ECO:0000313" key="12">
    <source>
        <dbReference type="EMBL" id="RGY29434.1"/>
    </source>
</evidence>
<name>A0A413JCD8_9BACE</name>
<keyword evidence="12" id="KW-0675">Receptor</keyword>
<comment type="caution">
    <text evidence="12">The sequence shown here is derived from an EMBL/GenBank/DDBJ whole genome shotgun (WGS) entry which is preliminary data.</text>
</comment>
<protein>
    <submittedName>
        <fullName evidence="12">TonB-dependent receptor</fullName>
    </submittedName>
</protein>
<keyword evidence="6" id="KW-0472">Membrane</keyword>
<feature type="chain" id="PRO_5042713875" evidence="8">
    <location>
        <begin position="21"/>
        <end position="549"/>
    </location>
</feature>
<dbReference type="Proteomes" id="UP000475905">
    <property type="component" value="Unassembled WGS sequence"/>
</dbReference>
<evidence type="ECO:0000256" key="1">
    <source>
        <dbReference type="ARBA" id="ARBA00004571"/>
    </source>
</evidence>
<dbReference type="GO" id="GO:0009279">
    <property type="term" value="C:cell outer membrane"/>
    <property type="evidence" value="ECO:0007669"/>
    <property type="project" value="UniProtKB-SubCell"/>
</dbReference>
<evidence type="ECO:0000256" key="7">
    <source>
        <dbReference type="ARBA" id="ARBA00023237"/>
    </source>
</evidence>
<dbReference type="EMBL" id="QRUO01000002">
    <property type="protein sequence ID" value="RGR73642.1"/>
    <property type="molecule type" value="Genomic_DNA"/>
</dbReference>
<dbReference type="Proteomes" id="UP000284205">
    <property type="component" value="Unassembled WGS sequence"/>
</dbReference>
<evidence type="ECO:0000256" key="4">
    <source>
        <dbReference type="ARBA" id="ARBA00022692"/>
    </source>
</evidence>
<sequence length="549" mass="62007">MKKIITVIYTLSFVIGAVSAQSVYDGVKIADKDLNGTARFVGMGGAMGALGGDITTMGTNPAGIGIYRSNDVMTSFSYSAYGMESKYEGQKSTIDKNRWSFDNIGVVFATKIGNQTPLRYVNFGFNYKRSKSFYKNMSMSGMMGVVENPSNPGSPYYVSQTNSMALQATDAERYVWDNSRQHLDFDNANRIFSDPDAGWLGALGYQGGLTERDRIDNEPDLYVPFLPVEPSSVFNSREKGGIDQYDFNVSFNINDRVYLGLTIGAYDVDYDKYSGYDESYKRGEGYSLESYNNISGSGFDVKMGLILRPFEYSPFRIGFAVHTPTFYKLTYSTSAIVTNDYRDANTDELKRIIVDTYDYVGDMKRDYRLVTPWKYNVSLGYTVGTSLALGAEYEYEDYSTMKFKYSSNDGGGDMEFENAEVKNCLKGEHTFRIGAEYKVIPEFAFRLGYNYSSAVFRDEAVKYIPSNSLITDTDFSNKRSQSNYTLGIGYRGKMFYADLAYQLSTYKENFYPFYNEFELTQGEWTMVTPPATKVTNTRSQVLLTVGMRF</sequence>
<evidence type="ECO:0000256" key="8">
    <source>
        <dbReference type="SAM" id="SignalP"/>
    </source>
</evidence>
<evidence type="ECO:0000313" key="11">
    <source>
        <dbReference type="EMBL" id="RGR73642.1"/>
    </source>
</evidence>
<evidence type="ECO:0000256" key="6">
    <source>
        <dbReference type="ARBA" id="ARBA00023136"/>
    </source>
</evidence>
<dbReference type="EMBL" id="QSCS01000002">
    <property type="protein sequence ID" value="RGY29434.1"/>
    <property type="molecule type" value="Genomic_DNA"/>
</dbReference>
<gene>
    <name evidence="11" type="ORF">DWY26_02490</name>
    <name evidence="12" type="ORF">DXA49_01225</name>
    <name evidence="9" type="ORF">F2Y36_06200</name>
    <name evidence="10" type="ORF">Q4469_01125</name>
</gene>
<evidence type="ECO:0000256" key="3">
    <source>
        <dbReference type="ARBA" id="ARBA00022452"/>
    </source>
</evidence>
<comment type="subcellular location">
    <subcellularLocation>
        <location evidence="1">Cell outer membrane</location>
        <topology evidence="1">Multi-pass membrane protein</topology>
    </subcellularLocation>
</comment>
<dbReference type="KEGG" id="bcac:CGC64_10245"/>
<dbReference type="EMBL" id="VVYP01000005">
    <property type="protein sequence ID" value="KAA5464692.1"/>
    <property type="molecule type" value="Genomic_DNA"/>
</dbReference>
<reference evidence="13 14" key="1">
    <citation type="submission" date="2018-08" db="EMBL/GenBank/DDBJ databases">
        <title>A genome reference for cultivated species of the human gut microbiota.</title>
        <authorList>
            <person name="Zou Y."/>
            <person name="Xue W."/>
            <person name="Luo G."/>
        </authorList>
    </citation>
    <scope>NUCLEOTIDE SEQUENCE [LARGE SCALE GENOMIC DNA]</scope>
    <source>
        <strain evidence="11 13">AF24-29LB</strain>
        <strain evidence="12 14">OF02-6LB</strain>
    </source>
</reference>
<dbReference type="PANTHER" id="PTHR35093">
    <property type="entry name" value="OUTER MEMBRANE PROTEIN NMB0088-RELATED"/>
    <property type="match status" value="1"/>
</dbReference>
<keyword evidence="5 8" id="KW-0732">Signal</keyword>
<keyword evidence="3" id="KW-1134">Transmembrane beta strand</keyword>
<comment type="similarity">
    <text evidence="2">Belongs to the OmpP1/FadL family.</text>
</comment>
<dbReference type="Proteomes" id="UP000284431">
    <property type="component" value="Unassembled WGS sequence"/>
</dbReference>
<evidence type="ECO:0000256" key="5">
    <source>
        <dbReference type="ARBA" id="ARBA00022729"/>
    </source>
</evidence>
<dbReference type="GO" id="GO:0015483">
    <property type="term" value="F:long-chain fatty acid transporting porin activity"/>
    <property type="evidence" value="ECO:0007669"/>
    <property type="project" value="TreeGrafter"/>
</dbReference>
<keyword evidence="7" id="KW-0998">Cell outer membrane</keyword>